<comment type="similarity">
    <text evidence="1">Belongs to the carbohydrate kinase pfkB family.</text>
</comment>
<organism evidence="11 12">
    <name type="scientific">Vagococcus elongatus</name>
    <dbReference type="NCBI Taxonomy" id="180344"/>
    <lineage>
        <taxon>Bacteria</taxon>
        <taxon>Bacillati</taxon>
        <taxon>Bacillota</taxon>
        <taxon>Bacilli</taxon>
        <taxon>Lactobacillales</taxon>
        <taxon>Enterococcaceae</taxon>
        <taxon>Vagococcus</taxon>
    </lineage>
</organism>
<dbReference type="GO" id="GO:2001059">
    <property type="term" value="P:D-tagatose 6-phosphate catabolic process"/>
    <property type="evidence" value="ECO:0007669"/>
    <property type="project" value="UniProtKB-UniPathway"/>
</dbReference>
<comment type="similarity">
    <text evidence="8">Belongs to the carbohydrate kinase PfkB family. LacC subfamily.</text>
</comment>
<dbReference type="InterPro" id="IPR011611">
    <property type="entry name" value="PfkB_dom"/>
</dbReference>
<dbReference type="GO" id="GO:0005988">
    <property type="term" value="P:lactose metabolic process"/>
    <property type="evidence" value="ECO:0007669"/>
    <property type="project" value="UniProtKB-KW"/>
</dbReference>
<evidence type="ECO:0000313" key="11">
    <source>
        <dbReference type="EMBL" id="RSU15184.1"/>
    </source>
</evidence>
<dbReference type="EC" id="2.7.1.144" evidence="8"/>
<feature type="domain" description="Carbohydrate kinase PfkB" evidence="10">
    <location>
        <begin position="11"/>
        <end position="285"/>
    </location>
</feature>
<evidence type="ECO:0000256" key="9">
    <source>
        <dbReference type="RuleBase" id="RU369061"/>
    </source>
</evidence>
<dbReference type="GO" id="GO:0008662">
    <property type="term" value="F:1-phosphofructokinase activity"/>
    <property type="evidence" value="ECO:0007669"/>
    <property type="project" value="UniProtKB-UniRule"/>
</dbReference>
<dbReference type="InterPro" id="IPR022463">
    <property type="entry name" value="1-PFruKinase"/>
</dbReference>
<evidence type="ECO:0000259" key="10">
    <source>
        <dbReference type="Pfam" id="PF00294"/>
    </source>
</evidence>
<evidence type="ECO:0000256" key="6">
    <source>
        <dbReference type="ARBA" id="ARBA00022840"/>
    </source>
</evidence>
<comment type="catalytic activity">
    <reaction evidence="8">
        <text>D-tagatofuranose 6-phosphate + ATP = D-tagatofuranose 1,6-bisphosphate + ADP + H(+)</text>
        <dbReference type="Rhea" id="RHEA:12420"/>
        <dbReference type="ChEBI" id="CHEBI:15378"/>
        <dbReference type="ChEBI" id="CHEBI:30616"/>
        <dbReference type="ChEBI" id="CHEBI:58694"/>
        <dbReference type="ChEBI" id="CHEBI:58695"/>
        <dbReference type="ChEBI" id="CHEBI:456216"/>
        <dbReference type="EC" id="2.7.1.144"/>
    </reaction>
</comment>
<comment type="pathway">
    <text evidence="8">Carbohydrate metabolism; D-tagatose 6-phosphate degradation; D-glyceraldehyde 3-phosphate and glycerone phosphate from D-tagatose 6-phosphate: step 1/2.</text>
</comment>
<proteinExistence type="inferred from homology"/>
<name>A0A430B4C2_9ENTE</name>
<evidence type="ECO:0000256" key="5">
    <source>
        <dbReference type="ARBA" id="ARBA00022777"/>
    </source>
</evidence>
<dbReference type="PIRSF" id="PIRSF000535">
    <property type="entry name" value="1PFK/6PFK/LacC"/>
    <property type="match status" value="1"/>
</dbReference>
<keyword evidence="12" id="KW-1185">Reference proteome</keyword>
<dbReference type="FunFam" id="3.40.1190.20:FF:000001">
    <property type="entry name" value="Phosphofructokinase"/>
    <property type="match status" value="1"/>
</dbReference>
<sequence length="305" mass="33521">MIYTLTLNPSIDYVFTADNVQLGALNHSRHEYALPGGKGINVSRILHRLGSSTVNWGFLGSFTGEFIQDELEKEGIHHDFTVIEGMTRINLKMKGETEETEINGSGPFISEQDTKKLKDKFQQLKQEDLVILSGSIPKCLGQDFYLKLIPLIQQQKASFIIDTSGENLLKALTYQPLLVKPNNDELAEIFQTSFSSSEDILPYGKKLLSLGAQHALVSLGGKGALLFTKEKIYRSNVPDGKLVNSVGAGDSMIAGFTHAFLKSGDVIEAFKLGVACGSATAFSKDLASIDKINEVYQQVVIEEYH</sequence>
<reference evidence="11 12" key="1">
    <citation type="submission" date="2017-05" db="EMBL/GenBank/DDBJ databases">
        <title>Vagococcus spp. assemblies.</title>
        <authorList>
            <person name="Gulvik C.A."/>
        </authorList>
    </citation>
    <scope>NUCLEOTIDE SEQUENCE [LARGE SCALE GENOMIC DNA]</scope>
    <source>
        <strain evidence="11 12">CCUG 51432</strain>
    </source>
</reference>
<keyword evidence="5 9" id="KW-0418">Kinase</keyword>
<evidence type="ECO:0000256" key="3">
    <source>
        <dbReference type="ARBA" id="ARBA00022736"/>
    </source>
</evidence>
<keyword evidence="3 8" id="KW-0423">Lactose metabolism</keyword>
<dbReference type="GO" id="GO:0005829">
    <property type="term" value="C:cytosol"/>
    <property type="evidence" value="ECO:0007669"/>
    <property type="project" value="TreeGrafter"/>
</dbReference>
<dbReference type="Pfam" id="PF00294">
    <property type="entry name" value="PfkB"/>
    <property type="match status" value="1"/>
</dbReference>
<dbReference type="RefSeq" id="WP_126806860.1">
    <property type="nucleotide sequence ID" value="NZ_NGKA01000002.1"/>
</dbReference>
<evidence type="ECO:0000256" key="7">
    <source>
        <dbReference type="ARBA" id="ARBA00047745"/>
    </source>
</evidence>
<accession>A0A430B4C2</accession>
<keyword evidence="6 8" id="KW-0067">ATP-binding</keyword>
<dbReference type="SUPFAM" id="SSF53613">
    <property type="entry name" value="Ribokinase-like"/>
    <property type="match status" value="1"/>
</dbReference>
<dbReference type="InterPro" id="IPR002173">
    <property type="entry name" value="Carboh/pur_kinase_PfkB_CS"/>
</dbReference>
<dbReference type="CDD" id="cd01164">
    <property type="entry name" value="FruK_PfkB_like"/>
    <property type="match status" value="1"/>
</dbReference>
<dbReference type="OrthoDB" id="9801219at2"/>
<comment type="function">
    <text evidence="9">Catalyzes the ATP-dependent phosphorylation of fructose-l-phosphate to fructose-l,6-bisphosphate.</text>
</comment>
<keyword evidence="4 8" id="KW-0547">Nucleotide-binding</keyword>
<dbReference type="InterPro" id="IPR029056">
    <property type="entry name" value="Ribokinase-like"/>
</dbReference>
<protein>
    <recommendedName>
        <fullName evidence="8">Tagatose-6-phosphate kinase</fullName>
        <ecNumber evidence="8">2.7.1.144</ecNumber>
    </recommendedName>
</protein>
<dbReference type="PROSITE" id="PS00584">
    <property type="entry name" value="PFKB_KINASES_2"/>
    <property type="match status" value="1"/>
</dbReference>
<comment type="caution">
    <text evidence="11">The sequence shown here is derived from an EMBL/GenBank/DDBJ whole genome shotgun (WGS) entry which is preliminary data.</text>
</comment>
<dbReference type="GO" id="GO:0005524">
    <property type="term" value="F:ATP binding"/>
    <property type="evidence" value="ECO:0007669"/>
    <property type="project" value="UniProtKB-UniRule"/>
</dbReference>
<comment type="catalytic activity">
    <reaction evidence="7 9">
        <text>beta-D-fructose 1-phosphate + ATP = beta-D-fructose 1,6-bisphosphate + ADP + H(+)</text>
        <dbReference type="Rhea" id="RHEA:14213"/>
        <dbReference type="ChEBI" id="CHEBI:15378"/>
        <dbReference type="ChEBI" id="CHEBI:30616"/>
        <dbReference type="ChEBI" id="CHEBI:32966"/>
        <dbReference type="ChEBI" id="CHEBI:138881"/>
        <dbReference type="ChEBI" id="CHEBI:456216"/>
        <dbReference type="EC" id="2.7.1.56"/>
    </reaction>
</comment>
<dbReference type="GO" id="GO:0009024">
    <property type="term" value="F:tagatose-6-phosphate kinase activity"/>
    <property type="evidence" value="ECO:0007669"/>
    <property type="project" value="UniProtKB-EC"/>
</dbReference>
<dbReference type="PANTHER" id="PTHR46566">
    <property type="entry name" value="1-PHOSPHOFRUCTOKINASE-RELATED"/>
    <property type="match status" value="1"/>
</dbReference>
<dbReference type="GO" id="GO:0016052">
    <property type="term" value="P:carbohydrate catabolic process"/>
    <property type="evidence" value="ECO:0007669"/>
    <property type="project" value="UniProtKB-ARBA"/>
</dbReference>
<dbReference type="InterPro" id="IPR017583">
    <property type="entry name" value="Tagatose/fructose_Pkinase"/>
</dbReference>
<dbReference type="PROSITE" id="PS00583">
    <property type="entry name" value="PFKB_KINASES_1"/>
    <property type="match status" value="1"/>
</dbReference>
<evidence type="ECO:0000313" key="12">
    <source>
        <dbReference type="Proteomes" id="UP000287605"/>
    </source>
</evidence>
<dbReference type="PANTHER" id="PTHR46566:SF1">
    <property type="entry name" value="1-PHOSPHOFRUCTOKINASE"/>
    <property type="match status" value="1"/>
</dbReference>
<dbReference type="EMBL" id="NGKA01000002">
    <property type="protein sequence ID" value="RSU15184.1"/>
    <property type="molecule type" value="Genomic_DNA"/>
</dbReference>
<dbReference type="NCBIfam" id="TIGR03828">
    <property type="entry name" value="pfkB"/>
    <property type="match status" value="1"/>
</dbReference>
<dbReference type="Proteomes" id="UP000287605">
    <property type="component" value="Unassembled WGS sequence"/>
</dbReference>
<dbReference type="NCBIfam" id="TIGR03168">
    <property type="entry name" value="1-PFK"/>
    <property type="match status" value="1"/>
</dbReference>
<evidence type="ECO:0000256" key="4">
    <source>
        <dbReference type="ARBA" id="ARBA00022741"/>
    </source>
</evidence>
<evidence type="ECO:0000256" key="2">
    <source>
        <dbReference type="ARBA" id="ARBA00022679"/>
    </source>
</evidence>
<dbReference type="Gene3D" id="3.40.1190.20">
    <property type="match status" value="1"/>
</dbReference>
<evidence type="ECO:0000256" key="1">
    <source>
        <dbReference type="ARBA" id="ARBA00005380"/>
    </source>
</evidence>
<dbReference type="UniPathway" id="UPA00704">
    <property type="reaction ID" value="UER00715"/>
</dbReference>
<gene>
    <name evidence="11" type="ORF">CBF29_02290</name>
</gene>
<dbReference type="AlphaFoldDB" id="A0A430B4C2"/>
<evidence type="ECO:0000256" key="8">
    <source>
        <dbReference type="PIRNR" id="PIRNR000535"/>
    </source>
</evidence>
<keyword evidence="2 8" id="KW-0808">Transferase</keyword>
<dbReference type="GO" id="GO:0044281">
    <property type="term" value="P:small molecule metabolic process"/>
    <property type="evidence" value="ECO:0007669"/>
    <property type="project" value="UniProtKB-ARBA"/>
</dbReference>